<organism evidence="2 3">
    <name type="scientific">Seonamhaeicola marinus</name>
    <dbReference type="NCBI Taxonomy" id="1912246"/>
    <lineage>
        <taxon>Bacteria</taxon>
        <taxon>Pseudomonadati</taxon>
        <taxon>Bacteroidota</taxon>
        <taxon>Flavobacteriia</taxon>
        <taxon>Flavobacteriales</taxon>
        <taxon>Flavobacteriaceae</taxon>
    </lineage>
</organism>
<dbReference type="PROSITE" id="PS51257">
    <property type="entry name" value="PROKAR_LIPOPROTEIN"/>
    <property type="match status" value="1"/>
</dbReference>
<proteinExistence type="predicted"/>
<keyword evidence="2" id="KW-0418">Kinase</keyword>
<dbReference type="GO" id="GO:0004674">
    <property type="term" value="F:protein serine/threonine kinase activity"/>
    <property type="evidence" value="ECO:0007669"/>
    <property type="project" value="UniProtKB-KW"/>
</dbReference>
<comment type="caution">
    <text evidence="2">The sequence shown here is derived from an EMBL/GenBank/DDBJ whole genome shotgun (WGS) entry which is preliminary data.</text>
</comment>
<evidence type="ECO:0000313" key="3">
    <source>
        <dbReference type="Proteomes" id="UP000323930"/>
    </source>
</evidence>
<feature type="chain" id="PRO_5022928332" evidence="1">
    <location>
        <begin position="22"/>
        <end position="632"/>
    </location>
</feature>
<dbReference type="PANTHER" id="PTHR34512:SF30">
    <property type="entry name" value="OUTER MEMBRANE PROTEIN ASSEMBLY FACTOR BAMB"/>
    <property type="match status" value="1"/>
</dbReference>
<keyword evidence="1" id="KW-0732">Signal</keyword>
<accession>A0A5D0HUW9</accession>
<dbReference type="SUPFAM" id="SSF50998">
    <property type="entry name" value="Quinoprotein alcohol dehydrogenase-like"/>
    <property type="match status" value="1"/>
</dbReference>
<gene>
    <name evidence="2" type="ORF">FUA24_15205</name>
</gene>
<reference evidence="2 3" key="1">
    <citation type="submission" date="2019-08" db="EMBL/GenBank/DDBJ databases">
        <title>Seonamhaeicola sediminis sp. nov., isolated from marine sediment.</title>
        <authorList>
            <person name="Cao W.R."/>
        </authorList>
    </citation>
    <scope>NUCLEOTIDE SEQUENCE [LARGE SCALE GENOMIC DNA]</scope>
    <source>
        <strain evidence="2 3">B011</strain>
    </source>
</reference>
<keyword evidence="2" id="KW-0808">Transferase</keyword>
<dbReference type="Gene3D" id="2.130.10.10">
    <property type="entry name" value="YVTN repeat-like/Quinoprotein amine dehydrogenase"/>
    <property type="match status" value="1"/>
</dbReference>
<keyword evidence="2" id="KW-0723">Serine/threonine-protein kinase</keyword>
<dbReference type="OrthoDB" id="7012117at2"/>
<dbReference type="InterPro" id="IPR011047">
    <property type="entry name" value="Quinoprotein_ADH-like_sf"/>
</dbReference>
<protein>
    <submittedName>
        <fullName evidence="2">Serine/threonine protein kinase related protein</fullName>
    </submittedName>
</protein>
<dbReference type="RefSeq" id="WP_148543815.1">
    <property type="nucleotide sequence ID" value="NZ_VSDQ01000679.1"/>
</dbReference>
<dbReference type="PANTHER" id="PTHR34512">
    <property type="entry name" value="CELL SURFACE PROTEIN"/>
    <property type="match status" value="1"/>
</dbReference>
<dbReference type="AlphaFoldDB" id="A0A5D0HUW9"/>
<dbReference type="EMBL" id="VSDQ01000679">
    <property type="protein sequence ID" value="TYA74660.1"/>
    <property type="molecule type" value="Genomic_DNA"/>
</dbReference>
<evidence type="ECO:0000256" key="1">
    <source>
        <dbReference type="SAM" id="SignalP"/>
    </source>
</evidence>
<dbReference type="Proteomes" id="UP000323930">
    <property type="component" value="Unassembled WGS sequence"/>
</dbReference>
<sequence length="632" mass="71466">MKLLGKLICLCLLFFSCNQEEQSVVTIPNSINQWPMSGGPDGSWKVKTDLDVPVKWSVRTGENIKWKTTLPEGGQSGIAVWDDKLFLTINPPVDTPKYSKVLEVYKEAKLYYDSLFNEVVNRLKLKKDKQFLGLKKAMDAPESAWKELLKNHKHYQSVSDLEKPSVYNNLMRKTEQGKAFSKKLNLYKAYVHVKSKDLIQANSKLAELNKLKRGGATGKDILLLCIDANTGETLWQKAIKGTLHSAYNYGFSDATTPCPITDGTNVWGINASGGMACFTINGDLVWERTWEPSTGRPFNKQFDSILFEDLILNVEPPVEGDTTRNGTWNYLHAFNKRTGERVWVTKEALTHYNTPVLGETFDGKPAVMIGRGGPHGVPERPVGLNLISLEKEKQGKALWNWEPEEANKESGWGALSTQHWNANRTSWFFAGDHHLTVDSKTGKQLTKKELNLTEQYVFNKQTETYEHKSNVRLHHHQNQRHCNIMNGDNLFYMVRYKPFMARHNMVTGKNEQIELPHEIDDSGNFIWGQPQKNDGLNAQGQLHTGDPRTRGDGFQKCFLGSPTMINNYIYFTNALGLVYVIDANAETFNASALVAVNDLGERGQTWSVNSLSFANGHIYHRTMKELICIGDN</sequence>
<feature type="signal peptide" evidence="1">
    <location>
        <begin position="1"/>
        <end position="21"/>
    </location>
</feature>
<dbReference type="InterPro" id="IPR015943">
    <property type="entry name" value="WD40/YVTN_repeat-like_dom_sf"/>
</dbReference>
<evidence type="ECO:0000313" key="2">
    <source>
        <dbReference type="EMBL" id="TYA74660.1"/>
    </source>
</evidence>
<name>A0A5D0HUW9_9FLAO</name>
<keyword evidence="3" id="KW-1185">Reference proteome</keyword>